<feature type="compositionally biased region" description="Acidic residues" evidence="1">
    <location>
        <begin position="708"/>
        <end position="726"/>
    </location>
</feature>
<proteinExistence type="predicted"/>
<feature type="compositionally biased region" description="Polar residues" evidence="1">
    <location>
        <begin position="280"/>
        <end position="290"/>
    </location>
</feature>
<sequence>MKRLLRTALIFARFLFLIVFPLAVTMEQEYCMPEDFTNVAIPFRLLYGDVCSLIKDILSEVTYDFQIHCAMDCLQDPFCAGYNFKKKHQKKTPNCQLTHTLDHNFHDCNAADKGWVFYHPVAPRKVPCHKMKNCKNGGKTIIHLKDGPGSDPYRFLSFKYTWEQLYNTKSAREIGTLYNLRQKLRKNSVYADVKKNYKAAAQFMSEVTAAYLCESFMEWTGMKNLKENPPDITIPSPQCTNRVKENFLTTVIGNFVDEFVLPELDVERNWKKEKKAGCDQRSQATAPNVVSHTSNSSANPSSLKQTSSTVNQVLTSSNNADQCTRRKEDSAQTGLQSFVAHLNPNHKFNTGDFVIIMSTCKKPLAIGITKSDEGSPLSIGGNVLVHVVYKTNQTSELVQGKSVIWPKTLTAKPFKYVPPNNTEARSRQSETSKSVPTINAVSSQTPKTSQLNTQQPSESTLHRTRANVTQQMMSPLVPSVARKDTTSKKGQDRILNYGMQVIQLGVFLLQLDDTEREGDGERMMRNWKLLMLYSRSRKRAKKYAFEAMRLITNCYALFSEKMAHRIIHGQFVNPKGGEGNNYANDLKQEHIVKANKVVLRGLCGNKTLKAVTRSTTSAYCQKVIIDNLDKQNNIHKNSSSHTYGNCEEDVKDMIETLRKLKPFQFTVDRYHKSFQTIEKSPLDKLDAVLLHKWLTRHKLLLASNPYSNDDEATEESNDTNINEDEVSFTSSDENVSE</sequence>
<protein>
    <recommendedName>
        <fullName evidence="3">DUF6589 domain-containing protein</fullName>
    </recommendedName>
</protein>
<feature type="compositionally biased region" description="Low complexity" evidence="1">
    <location>
        <begin position="291"/>
        <end position="302"/>
    </location>
</feature>
<feature type="region of interest" description="Disordered" evidence="1">
    <location>
        <begin position="415"/>
        <end position="463"/>
    </location>
</feature>
<evidence type="ECO:0000313" key="4">
    <source>
        <dbReference type="EMBL" id="CAB3993348.1"/>
    </source>
</evidence>
<organism evidence="4 5">
    <name type="scientific">Paramuricea clavata</name>
    <name type="common">Red gorgonian</name>
    <name type="synonym">Violescent sea-whip</name>
    <dbReference type="NCBI Taxonomy" id="317549"/>
    <lineage>
        <taxon>Eukaryota</taxon>
        <taxon>Metazoa</taxon>
        <taxon>Cnidaria</taxon>
        <taxon>Anthozoa</taxon>
        <taxon>Octocorallia</taxon>
        <taxon>Malacalcyonacea</taxon>
        <taxon>Plexauridae</taxon>
        <taxon>Paramuricea</taxon>
    </lineage>
</organism>
<accession>A0A7D9HXP1</accession>
<keyword evidence="5" id="KW-1185">Reference proteome</keyword>
<dbReference type="InterPro" id="IPR046496">
    <property type="entry name" value="DUF6589"/>
</dbReference>
<name>A0A7D9HXP1_PARCT</name>
<reference evidence="4" key="1">
    <citation type="submission" date="2020-04" db="EMBL/GenBank/DDBJ databases">
        <authorList>
            <person name="Alioto T."/>
            <person name="Alioto T."/>
            <person name="Gomez Garrido J."/>
        </authorList>
    </citation>
    <scope>NUCLEOTIDE SEQUENCE</scope>
    <source>
        <strain evidence="4">A484AB</strain>
    </source>
</reference>
<gene>
    <name evidence="4" type="ORF">PACLA_8A005021</name>
</gene>
<feature type="domain" description="DUF6589" evidence="3">
    <location>
        <begin position="445"/>
        <end position="641"/>
    </location>
</feature>
<feature type="region of interest" description="Disordered" evidence="1">
    <location>
        <begin position="275"/>
        <end position="329"/>
    </location>
</feature>
<evidence type="ECO:0000256" key="1">
    <source>
        <dbReference type="SAM" id="MobiDB-lite"/>
    </source>
</evidence>
<feature type="chain" id="PRO_5043703029" description="DUF6589 domain-containing protein" evidence="2">
    <location>
        <begin position="26"/>
        <end position="737"/>
    </location>
</feature>
<evidence type="ECO:0000259" key="3">
    <source>
        <dbReference type="Pfam" id="PF20231"/>
    </source>
</evidence>
<comment type="caution">
    <text evidence="4">The sequence shown here is derived from an EMBL/GenBank/DDBJ whole genome shotgun (WGS) entry which is preliminary data.</text>
</comment>
<keyword evidence="2" id="KW-0732">Signal</keyword>
<feature type="region of interest" description="Disordered" evidence="1">
    <location>
        <begin position="706"/>
        <end position="737"/>
    </location>
</feature>
<feature type="signal peptide" evidence="2">
    <location>
        <begin position="1"/>
        <end position="25"/>
    </location>
</feature>
<feature type="compositionally biased region" description="Polar residues" evidence="1">
    <location>
        <begin position="727"/>
        <end position="737"/>
    </location>
</feature>
<dbReference type="Proteomes" id="UP001152795">
    <property type="component" value="Unassembled WGS sequence"/>
</dbReference>
<feature type="compositionally biased region" description="Polar residues" evidence="1">
    <location>
        <begin position="303"/>
        <end position="322"/>
    </location>
</feature>
<evidence type="ECO:0000256" key="2">
    <source>
        <dbReference type="SAM" id="SignalP"/>
    </source>
</evidence>
<dbReference type="OrthoDB" id="5955918at2759"/>
<feature type="compositionally biased region" description="Polar residues" evidence="1">
    <location>
        <begin position="431"/>
        <end position="459"/>
    </location>
</feature>
<evidence type="ECO:0000313" key="5">
    <source>
        <dbReference type="Proteomes" id="UP001152795"/>
    </source>
</evidence>
<dbReference type="Pfam" id="PF20231">
    <property type="entry name" value="DUF6589"/>
    <property type="match status" value="1"/>
</dbReference>
<dbReference type="AlphaFoldDB" id="A0A7D9HXP1"/>
<dbReference type="EMBL" id="CACRXK020002243">
    <property type="protein sequence ID" value="CAB3993348.1"/>
    <property type="molecule type" value="Genomic_DNA"/>
</dbReference>